<name>A0A8F6MJA5_ACIJU</name>
<accession>A0A8F6MJA5</accession>
<dbReference type="Pfam" id="PF02597">
    <property type="entry name" value="ThiS"/>
    <property type="match status" value="1"/>
</dbReference>
<dbReference type="InterPro" id="IPR003749">
    <property type="entry name" value="ThiS/MoaD-like"/>
</dbReference>
<evidence type="ECO:0000313" key="1">
    <source>
        <dbReference type="EMBL" id="QXR27894.1"/>
    </source>
</evidence>
<dbReference type="EMBL" id="CP078018">
    <property type="protein sequence ID" value="QXR27894.1"/>
    <property type="molecule type" value="Genomic_DNA"/>
</dbReference>
<dbReference type="RefSeq" id="WP_219013497.1">
    <property type="nucleotide sequence ID" value="NZ_CP078018.1"/>
</dbReference>
<reference evidence="1" key="2">
    <citation type="submission" date="2021-06" db="EMBL/GenBank/DDBJ databases">
        <authorList>
            <person name="Diorio-Toth L."/>
        </authorList>
    </citation>
    <scope>NUCLEOTIDE SEQUENCE</scope>
    <source>
        <strain evidence="1">AJ_351</strain>
    </source>
</reference>
<dbReference type="AlphaFoldDB" id="A0A8F6MJA5"/>
<protein>
    <submittedName>
        <fullName evidence="1">MoaD/ThiS family protein</fullName>
    </submittedName>
</protein>
<dbReference type="Proteomes" id="UP000279359">
    <property type="component" value="Chromosome"/>
</dbReference>
<organism evidence="1">
    <name type="scientific">Acinetobacter junii</name>
    <dbReference type="NCBI Taxonomy" id="40215"/>
    <lineage>
        <taxon>Bacteria</taxon>
        <taxon>Pseudomonadati</taxon>
        <taxon>Pseudomonadota</taxon>
        <taxon>Gammaproteobacteria</taxon>
        <taxon>Moraxellales</taxon>
        <taxon>Moraxellaceae</taxon>
        <taxon>Acinetobacter</taxon>
    </lineage>
</organism>
<gene>
    <name evidence="1" type="ORF">EGT69_000680</name>
</gene>
<reference evidence="1" key="1">
    <citation type="journal article" date="2019" name="Nat. Commun.">
        <title>Spatiotemporal dynamics of multidrug resistant bacteria on intensive care unit surfaces.</title>
        <authorList>
            <person name="D'Souza A.W."/>
            <person name="Potter R.F."/>
            <person name="Wallace M."/>
            <person name="Shupe A."/>
            <person name="Patel S."/>
            <person name="Sun X."/>
            <person name="Gul D."/>
            <person name="Kwon J.H."/>
            <person name="Andleeb S."/>
            <person name="Burnham C.D."/>
            <person name="Dantas G."/>
        </authorList>
    </citation>
    <scope>NUCLEOTIDE SEQUENCE</scope>
    <source>
        <strain evidence="1">AJ_351</strain>
    </source>
</reference>
<proteinExistence type="predicted"/>
<sequence>MAAELGTRIETLPWSEGGDTVTLVRLLRSRNDRWNNALAENKIYKIVVQNEICHQVTIIPDGAEVAILPPVTGG</sequence>